<evidence type="ECO:0000256" key="4">
    <source>
        <dbReference type="ARBA" id="ARBA00023134"/>
    </source>
</evidence>
<dbReference type="PROSITE" id="PS51721">
    <property type="entry name" value="G_CP"/>
    <property type="match status" value="1"/>
</dbReference>
<keyword evidence="4" id="KW-0342">GTP-binding</keyword>
<feature type="region of interest" description="Disordered" evidence="6">
    <location>
        <begin position="592"/>
        <end position="626"/>
    </location>
</feature>
<dbReference type="InterPro" id="IPR050755">
    <property type="entry name" value="TRAFAC_YlqF/YawG_RiboMat"/>
</dbReference>
<dbReference type="Gene3D" id="1.10.1580.10">
    <property type="match status" value="1"/>
</dbReference>
<dbReference type="Gene3D" id="3.40.50.300">
    <property type="entry name" value="P-loop containing nucleotide triphosphate hydrolases"/>
    <property type="match status" value="1"/>
</dbReference>
<dbReference type="AlphaFoldDB" id="A0AAV8S1D1"/>
<comment type="subcellular location">
    <subcellularLocation>
        <location evidence="1">Nucleus</location>
        <location evidence="1">Nucleolus</location>
    </subcellularLocation>
</comment>
<dbReference type="FunFam" id="3.40.50.300:FF:000571">
    <property type="entry name" value="Guanine nucleotide-binding protein-like NSN1"/>
    <property type="match status" value="1"/>
</dbReference>
<dbReference type="FunFam" id="1.10.1580.10:FF:000002">
    <property type="entry name" value="Guanine nucleotide-binding protein-like 3 (nucleolar)-like"/>
    <property type="match status" value="1"/>
</dbReference>
<keyword evidence="2" id="KW-0547">Nucleotide-binding</keyword>
<dbReference type="InterPro" id="IPR030378">
    <property type="entry name" value="G_CP_dom"/>
</dbReference>
<keyword evidence="9" id="KW-1185">Reference proteome</keyword>
<sequence>MHENLQGRRFSFRRTPREVEAAWGSVTSPSRFLFAAHESRLSLSSRKHGEEEQKEQEKKAKEAKKLGLNKKKKVEKDPGIPNDWPFKEQELKSLEARRARALEELEQKKAARKERAKKRKMGLSEDSDIADLASLASAKEHDFANRITTDEFSAVAKSQDHSERAFYKELKKVIEASDIILEVLDARDPLGTRSVDLENMVLKSDPNKRIVLLLNKIDLVPREAVEKWLTYLREELPAVAFKCSTQEQRSNLGWKSSKLSKAAKPSNVLQTSDCLGADTLLKLLKNYSRSHELKLSITVGIVGLPNVGKSSLINSLKRSHAVNVGATPGLTRSMQEIQLDKNVKLLDCPGVVMLKSGEDDASIALRNCKRIEKLDDPVSPVNEIFKLCPAEKLMSLYKLPSFNSVDDFLQKVATIRGKLKKGGIVDIEAAARIVLHDWNEGKIPYYTLPPTRGHEANLDSTVVPQFGKEFDVDEVYKTESSVIGSLKSVEDFHHIEVPPHSPVNFDAQMLEEDGTKLNAVTTDEDQPMAAYDGKDTVEMKTNSGSSQNDKLYAAEGILDPRKRRAEKKKRKAYKLNKTNEMDADYDFTVDYHMKDLPPDTADEDESNGEDDKTNKEVPMSGVEFDT</sequence>
<name>A0AAV8S1D1_ENSVE</name>
<accession>A0AAV8S1D1</accession>
<organism evidence="8 9">
    <name type="scientific">Ensete ventricosum</name>
    <name type="common">Abyssinian banana</name>
    <name type="synonym">Musa ensete</name>
    <dbReference type="NCBI Taxonomy" id="4639"/>
    <lineage>
        <taxon>Eukaryota</taxon>
        <taxon>Viridiplantae</taxon>
        <taxon>Streptophyta</taxon>
        <taxon>Embryophyta</taxon>
        <taxon>Tracheophyta</taxon>
        <taxon>Spermatophyta</taxon>
        <taxon>Magnoliopsida</taxon>
        <taxon>Liliopsida</taxon>
        <taxon>Zingiberales</taxon>
        <taxon>Musaceae</taxon>
        <taxon>Ensete</taxon>
    </lineage>
</organism>
<evidence type="ECO:0000256" key="1">
    <source>
        <dbReference type="ARBA" id="ARBA00004604"/>
    </source>
</evidence>
<evidence type="ECO:0000313" key="8">
    <source>
        <dbReference type="EMBL" id="KAJ8513282.1"/>
    </source>
</evidence>
<dbReference type="SUPFAM" id="SSF52540">
    <property type="entry name" value="P-loop containing nucleoside triphosphate hydrolases"/>
    <property type="match status" value="1"/>
</dbReference>
<keyword evidence="5" id="KW-0539">Nucleus</keyword>
<feature type="region of interest" description="Disordered" evidence="6">
    <location>
        <begin position="42"/>
        <end position="85"/>
    </location>
</feature>
<dbReference type="InterPro" id="IPR027417">
    <property type="entry name" value="P-loop_NTPase"/>
</dbReference>
<dbReference type="PANTHER" id="PTHR11089">
    <property type="entry name" value="GTP-BINDING PROTEIN-RELATED"/>
    <property type="match status" value="1"/>
</dbReference>
<evidence type="ECO:0000256" key="2">
    <source>
        <dbReference type="ARBA" id="ARBA00022741"/>
    </source>
</evidence>
<dbReference type="EMBL" id="JAQQAF010000001">
    <property type="protein sequence ID" value="KAJ8513282.1"/>
    <property type="molecule type" value="Genomic_DNA"/>
</dbReference>
<evidence type="ECO:0000256" key="5">
    <source>
        <dbReference type="ARBA" id="ARBA00023242"/>
    </source>
</evidence>
<dbReference type="GO" id="GO:0051239">
    <property type="term" value="P:regulation of multicellular organismal process"/>
    <property type="evidence" value="ECO:0007669"/>
    <property type="project" value="UniProtKB-ARBA"/>
</dbReference>
<feature type="domain" description="CP-type G" evidence="7">
    <location>
        <begin position="167"/>
        <end position="354"/>
    </location>
</feature>
<protein>
    <recommendedName>
        <fullName evidence="7">CP-type G domain-containing protein</fullName>
    </recommendedName>
</protein>
<dbReference type="InterPro" id="IPR023179">
    <property type="entry name" value="GTP-bd_ortho_bundle_sf"/>
</dbReference>
<dbReference type="GO" id="GO:0005730">
    <property type="term" value="C:nucleolus"/>
    <property type="evidence" value="ECO:0007669"/>
    <property type="project" value="UniProtKB-SubCell"/>
</dbReference>
<dbReference type="GO" id="GO:0050793">
    <property type="term" value="P:regulation of developmental process"/>
    <property type="evidence" value="ECO:0007669"/>
    <property type="project" value="UniProtKB-ARBA"/>
</dbReference>
<gene>
    <name evidence="8" type="ORF">OPV22_003716</name>
</gene>
<feature type="compositionally biased region" description="Basic and acidic residues" evidence="6">
    <location>
        <begin position="47"/>
        <end position="65"/>
    </location>
</feature>
<dbReference type="InterPro" id="IPR006073">
    <property type="entry name" value="GTP-bd"/>
</dbReference>
<dbReference type="Pfam" id="PF08701">
    <property type="entry name" value="GN3L_Grn1"/>
    <property type="match status" value="1"/>
</dbReference>
<comment type="caution">
    <text evidence="8">The sequence shown here is derived from an EMBL/GenBank/DDBJ whole genome shotgun (WGS) entry which is preliminary data.</text>
</comment>
<evidence type="ECO:0000259" key="7">
    <source>
        <dbReference type="PROSITE" id="PS51721"/>
    </source>
</evidence>
<proteinExistence type="predicted"/>
<evidence type="ECO:0000256" key="6">
    <source>
        <dbReference type="SAM" id="MobiDB-lite"/>
    </source>
</evidence>
<dbReference type="CDD" id="cd04178">
    <property type="entry name" value="Nucleostemin_like"/>
    <property type="match status" value="1"/>
</dbReference>
<dbReference type="GO" id="GO:0005525">
    <property type="term" value="F:GTP binding"/>
    <property type="evidence" value="ECO:0007669"/>
    <property type="project" value="UniProtKB-KW"/>
</dbReference>
<dbReference type="Proteomes" id="UP001222027">
    <property type="component" value="Unassembled WGS sequence"/>
</dbReference>
<dbReference type="InterPro" id="IPR014813">
    <property type="entry name" value="Gnl3_N_dom"/>
</dbReference>
<keyword evidence="3" id="KW-0175">Coiled coil</keyword>
<evidence type="ECO:0000256" key="3">
    <source>
        <dbReference type="ARBA" id="ARBA00023054"/>
    </source>
</evidence>
<dbReference type="PANTHER" id="PTHR11089:SF30">
    <property type="entry name" value="GUANINE NUCLEOTIDE-BINDING PROTEIN-LIKE 3 HOMOLOG"/>
    <property type="match status" value="1"/>
</dbReference>
<reference evidence="8 9" key="1">
    <citation type="submission" date="2022-12" db="EMBL/GenBank/DDBJ databases">
        <title>Chromosome-scale assembly of the Ensete ventricosum genome.</title>
        <authorList>
            <person name="Dussert Y."/>
            <person name="Stocks J."/>
            <person name="Wendawek A."/>
            <person name="Woldeyes F."/>
            <person name="Nichols R.A."/>
            <person name="Borrell J.S."/>
        </authorList>
    </citation>
    <scope>NUCLEOTIDE SEQUENCE [LARGE SCALE GENOMIC DNA]</scope>
    <source>
        <strain evidence="9">cv. Maze</strain>
        <tissue evidence="8">Seeds</tissue>
    </source>
</reference>
<evidence type="ECO:0000313" key="9">
    <source>
        <dbReference type="Proteomes" id="UP001222027"/>
    </source>
</evidence>
<dbReference type="Pfam" id="PF01926">
    <property type="entry name" value="MMR_HSR1"/>
    <property type="match status" value="1"/>
</dbReference>